<sequence>MRSCADFLRFLIKSSSLSFPPSYQFISDGAFRQLFWEDKEKDIDEFNDEDGEISNYISPLELNSLPLESILSTVTGYDPVDSDSAIDVSREHLDGSPLSQHLDESPLSQVAILKTNSSISTIAVEEETKVTAGEETKVAAEDAKNDKKNTVLKDESEISLSKPKMPSHVPLPPRTDPTPKIVVDMKTIDAHFPPLETQVTEAVKFPGLHVLDFFSVFFSNDAPYGMKEFQKTLGDVDIIYGDWMPVSKEDRLGPSPVRRKAQQVKKDVPPLPDVIAVEQRVLTFKTLTKSYFGPAYASAKKTQRVTKVSKELLIVENHTQLSDIPYSDRFCICERWVIEAVPNDKTTTASSEHPMSYTTLLTVDAEVRMIKSCPWEGQIRKKSTCTMEEVVTSWCEMATKALEITGQKKLERIQRNGNLVAQSVGKEIDSTQLNRSTPTGTIAKNALDVRDDKTPNTQRLAGGGQTPQLPKLLPRSCSSDSDGDISVDCMKKQRELMALHENRFREIEDKIAAGDLEWCSIEVEHFDPSDKGPAFTRVLGSYAWFNANEKSVGDSIIWKSANGCHSGIEPGEGRQDKSEKSLERQAGGHYEAPTLEFSAENMPAPLSSEVSVSNVHDHSLPTQRKRSKFKRGTSQTRGSILNRFLRRVKSSQKDLA</sequence>
<name>A0A7S4VMG9_9STRA</name>
<dbReference type="PANTHER" id="PTHR47666">
    <property type="entry name" value="PROTEIN VASCULAR ASSOCIATED DEATH 1, CHLOROPLASTIC"/>
    <property type="match status" value="1"/>
</dbReference>
<reference evidence="5" key="1">
    <citation type="submission" date="2021-01" db="EMBL/GenBank/DDBJ databases">
        <authorList>
            <person name="Corre E."/>
            <person name="Pelletier E."/>
            <person name="Niang G."/>
            <person name="Scheremetjew M."/>
            <person name="Finn R."/>
            <person name="Kale V."/>
            <person name="Holt S."/>
            <person name="Cochrane G."/>
            <person name="Meng A."/>
            <person name="Brown T."/>
            <person name="Cohen L."/>
        </authorList>
    </citation>
    <scope>NUCLEOTIDE SEQUENCE</scope>
    <source>
        <strain evidence="5">GSO104</strain>
    </source>
</reference>
<dbReference type="Pfam" id="PF16016">
    <property type="entry name" value="VASt"/>
    <property type="match status" value="1"/>
</dbReference>
<protein>
    <recommendedName>
        <fullName evidence="4">VASt domain-containing protein</fullName>
    </recommendedName>
</protein>
<evidence type="ECO:0000256" key="2">
    <source>
        <dbReference type="ARBA" id="ARBA00023136"/>
    </source>
</evidence>
<evidence type="ECO:0000259" key="4">
    <source>
        <dbReference type="PROSITE" id="PS51778"/>
    </source>
</evidence>
<dbReference type="GO" id="GO:0016020">
    <property type="term" value="C:membrane"/>
    <property type="evidence" value="ECO:0007669"/>
    <property type="project" value="UniProtKB-SubCell"/>
</dbReference>
<feature type="domain" description="VASt" evidence="4">
    <location>
        <begin position="195"/>
        <end position="406"/>
    </location>
</feature>
<feature type="region of interest" description="Disordered" evidence="3">
    <location>
        <begin position="608"/>
        <end position="656"/>
    </location>
</feature>
<gene>
    <name evidence="5" type="ORF">DBRI00130_LOCUS14874</name>
</gene>
<organism evidence="5">
    <name type="scientific">Ditylum brightwellii</name>
    <dbReference type="NCBI Taxonomy" id="49249"/>
    <lineage>
        <taxon>Eukaryota</taxon>
        <taxon>Sar</taxon>
        <taxon>Stramenopiles</taxon>
        <taxon>Ochrophyta</taxon>
        <taxon>Bacillariophyta</taxon>
        <taxon>Mediophyceae</taxon>
        <taxon>Lithodesmiophycidae</taxon>
        <taxon>Lithodesmiales</taxon>
        <taxon>Lithodesmiaceae</taxon>
        <taxon>Ditylum</taxon>
    </lineage>
</organism>
<evidence type="ECO:0000256" key="1">
    <source>
        <dbReference type="ARBA" id="ARBA00004370"/>
    </source>
</evidence>
<keyword evidence="2" id="KW-0472">Membrane</keyword>
<feature type="region of interest" description="Disordered" evidence="3">
    <location>
        <begin position="448"/>
        <end position="479"/>
    </location>
</feature>
<accession>A0A7S4VMG9</accession>
<dbReference type="EMBL" id="HBNS01018649">
    <property type="protein sequence ID" value="CAE4607118.1"/>
    <property type="molecule type" value="Transcribed_RNA"/>
</dbReference>
<dbReference type="InterPro" id="IPR031968">
    <property type="entry name" value="VASt"/>
</dbReference>
<dbReference type="PANTHER" id="PTHR47666:SF1">
    <property type="entry name" value="PROTEIN VASCULAR ASSOCIATED DEATH 1, CHLOROPLASTIC"/>
    <property type="match status" value="1"/>
</dbReference>
<evidence type="ECO:0000313" key="5">
    <source>
        <dbReference type="EMBL" id="CAE4607118.1"/>
    </source>
</evidence>
<comment type="subcellular location">
    <subcellularLocation>
        <location evidence="1">Membrane</location>
    </subcellularLocation>
</comment>
<dbReference type="AlphaFoldDB" id="A0A7S4VMG9"/>
<dbReference type="PROSITE" id="PS51778">
    <property type="entry name" value="VAST"/>
    <property type="match status" value="1"/>
</dbReference>
<evidence type="ECO:0000256" key="3">
    <source>
        <dbReference type="SAM" id="MobiDB-lite"/>
    </source>
</evidence>
<proteinExistence type="predicted"/>